<dbReference type="CDD" id="cd04301">
    <property type="entry name" value="NAT_SF"/>
    <property type="match status" value="1"/>
</dbReference>
<feature type="compositionally biased region" description="Polar residues" evidence="3">
    <location>
        <begin position="1"/>
        <end position="13"/>
    </location>
</feature>
<dbReference type="PANTHER" id="PTHR42919:SF8">
    <property type="entry name" value="N-ALPHA-ACETYLTRANSFERASE 50"/>
    <property type="match status" value="1"/>
</dbReference>
<feature type="region of interest" description="Disordered" evidence="3">
    <location>
        <begin position="1"/>
        <end position="72"/>
    </location>
</feature>
<feature type="domain" description="N-acetyltransferase" evidence="4">
    <location>
        <begin position="84"/>
        <end position="246"/>
    </location>
</feature>
<dbReference type="InterPro" id="IPR000182">
    <property type="entry name" value="GNAT_dom"/>
</dbReference>
<evidence type="ECO:0000256" key="1">
    <source>
        <dbReference type="ARBA" id="ARBA00022679"/>
    </source>
</evidence>
<keyword evidence="2" id="KW-0012">Acyltransferase</keyword>
<feature type="compositionally biased region" description="Polar residues" evidence="3">
    <location>
        <begin position="45"/>
        <end position="61"/>
    </location>
</feature>
<name>A0ABR4PT86_9HELO</name>
<evidence type="ECO:0000256" key="2">
    <source>
        <dbReference type="ARBA" id="ARBA00023315"/>
    </source>
</evidence>
<evidence type="ECO:0000313" key="5">
    <source>
        <dbReference type="EMBL" id="KAL3426568.1"/>
    </source>
</evidence>
<protein>
    <submittedName>
        <fullName evidence="5">N-acetyltransferase san</fullName>
    </submittedName>
</protein>
<dbReference type="Gene3D" id="3.40.630.30">
    <property type="match status" value="1"/>
</dbReference>
<dbReference type="InterPro" id="IPR016181">
    <property type="entry name" value="Acyl_CoA_acyltransferase"/>
</dbReference>
<dbReference type="PROSITE" id="PS51186">
    <property type="entry name" value="GNAT"/>
    <property type="match status" value="1"/>
</dbReference>
<proteinExistence type="predicted"/>
<dbReference type="PANTHER" id="PTHR42919">
    <property type="entry name" value="N-ALPHA-ACETYLTRANSFERASE"/>
    <property type="match status" value="1"/>
</dbReference>
<dbReference type="Pfam" id="PF00583">
    <property type="entry name" value="Acetyltransf_1"/>
    <property type="match status" value="1"/>
</dbReference>
<organism evidence="5 6">
    <name type="scientific">Phlyctema vagabunda</name>
    <dbReference type="NCBI Taxonomy" id="108571"/>
    <lineage>
        <taxon>Eukaryota</taxon>
        <taxon>Fungi</taxon>
        <taxon>Dikarya</taxon>
        <taxon>Ascomycota</taxon>
        <taxon>Pezizomycotina</taxon>
        <taxon>Leotiomycetes</taxon>
        <taxon>Helotiales</taxon>
        <taxon>Dermateaceae</taxon>
        <taxon>Phlyctema</taxon>
    </lineage>
</organism>
<sequence>MEVNSNTSNTMPTSLPPRPPPVQSSIRTFFQPQTPTYAPPPASSIVSSGSPPAPNVSQIPRTPSLPPALDSRGATLAKSLPERASITTIQEPHIQPLRRINSLLLPISYPDSFYHSILTPGNFSRVIQWTDANVGAESKVVGGIVCRLDANPVDATSHDIYIQSLVLLSPYRSQGLATNALDTVISAAVAQKEVKVASLYAHVWTENSEGLEWYTARGFQRDEGVIPAYYRRLKPDTALLLRRRLSPSDHLSYSPPASTTSAPPKPKGPARPMMPKHAASFQDRRPEREWNDLPTDLGLLRVPSVPSSRSSSTTRSTGGKKKKERSYPSAAFGA</sequence>
<keyword evidence="1" id="KW-0808">Transferase</keyword>
<reference evidence="5 6" key="1">
    <citation type="submission" date="2024-06" db="EMBL/GenBank/DDBJ databases">
        <title>Complete genome of Phlyctema vagabunda strain 19-DSS-EL-015.</title>
        <authorList>
            <person name="Fiorenzani C."/>
        </authorList>
    </citation>
    <scope>NUCLEOTIDE SEQUENCE [LARGE SCALE GENOMIC DNA]</scope>
    <source>
        <strain evidence="5 6">19-DSS-EL-015</strain>
    </source>
</reference>
<comment type="caution">
    <text evidence="5">The sequence shown here is derived from an EMBL/GenBank/DDBJ whole genome shotgun (WGS) entry which is preliminary data.</text>
</comment>
<feature type="region of interest" description="Disordered" evidence="3">
    <location>
        <begin position="249"/>
        <end position="334"/>
    </location>
</feature>
<dbReference type="SUPFAM" id="SSF55729">
    <property type="entry name" value="Acyl-CoA N-acyltransferases (Nat)"/>
    <property type="match status" value="1"/>
</dbReference>
<dbReference type="EMBL" id="JBFCZG010000001">
    <property type="protein sequence ID" value="KAL3426568.1"/>
    <property type="molecule type" value="Genomic_DNA"/>
</dbReference>
<gene>
    <name evidence="5" type="ORF">PVAG01_00077</name>
</gene>
<feature type="compositionally biased region" description="Basic and acidic residues" evidence="3">
    <location>
        <begin position="282"/>
        <end position="291"/>
    </location>
</feature>
<evidence type="ECO:0000256" key="3">
    <source>
        <dbReference type="SAM" id="MobiDB-lite"/>
    </source>
</evidence>
<evidence type="ECO:0000313" key="6">
    <source>
        <dbReference type="Proteomes" id="UP001629113"/>
    </source>
</evidence>
<dbReference type="Proteomes" id="UP001629113">
    <property type="component" value="Unassembled WGS sequence"/>
</dbReference>
<accession>A0ABR4PT86</accession>
<dbReference type="InterPro" id="IPR051556">
    <property type="entry name" value="N-term/lysine_N-AcTrnsfr"/>
</dbReference>
<keyword evidence="6" id="KW-1185">Reference proteome</keyword>
<evidence type="ECO:0000259" key="4">
    <source>
        <dbReference type="PROSITE" id="PS51186"/>
    </source>
</evidence>
<feature type="compositionally biased region" description="Low complexity" evidence="3">
    <location>
        <begin position="301"/>
        <end position="317"/>
    </location>
</feature>